<dbReference type="EMBL" id="ACPB03016783">
    <property type="status" value="NOT_ANNOTATED_CDS"/>
    <property type="molecule type" value="Genomic_DNA"/>
</dbReference>
<feature type="coiled-coil region" evidence="1">
    <location>
        <begin position="1382"/>
        <end position="1423"/>
    </location>
</feature>
<accession>T1I7V3</accession>
<feature type="coiled-coil region" evidence="1">
    <location>
        <begin position="97"/>
        <end position="193"/>
    </location>
</feature>
<feature type="region of interest" description="Disordered" evidence="2">
    <location>
        <begin position="49"/>
        <end position="88"/>
    </location>
</feature>
<feature type="coiled-coil region" evidence="1">
    <location>
        <begin position="1604"/>
        <end position="1659"/>
    </location>
</feature>
<feature type="coiled-coil region" evidence="1">
    <location>
        <begin position="286"/>
        <end position="331"/>
    </location>
</feature>
<name>T1I7V3_RHOPR</name>
<reference evidence="3" key="1">
    <citation type="submission" date="2015-05" db="UniProtKB">
        <authorList>
            <consortium name="EnsemblMetazoa"/>
        </authorList>
    </citation>
    <scope>IDENTIFICATION</scope>
</reference>
<evidence type="ECO:0000256" key="1">
    <source>
        <dbReference type="SAM" id="Coils"/>
    </source>
</evidence>
<dbReference type="Proteomes" id="UP000015103">
    <property type="component" value="Unassembled WGS sequence"/>
</dbReference>
<sequence>MVKDILINSLCFSETFTKTARESISILSGSRLDTISEDIVSEELFQKPLPKRPSISNSQSDFESSRKSSNEFSPPPSSHSLGHQITETPPSVLRKRIESITTLKNDLEKELKELADYTTLELQTIKAEKDVSDLNEQNKKLECEMENLQETVKRQEGIILSLNQTLESTKSSYNALFEENKNIKKQLSVAENKLLEDGIKWENSETKWKNREEELKKSLEEAWLSLRVKEERLTALNEKIKEITERDTRKSKENTFHEKNIKDYVEKVEEVGDKSMEISEFENNFGDSLEKQLEECKSRLIDQQKNFEETAKCFLQNLEEKDKMIQELQSKCQSSVSPDLQDAAAQTEFSDISLLTDLRSEIHSLQSEISRKENICELQVEEIMHLKSTLTENDAVIAENRENKILKLNLLECKNIIESTNEFVGTSVKAFHDKLSQKEVIISKLELFLKSIGYLINKYPLSSQQELPKDTSTDSNTLEFRETNSSEKNVTQYLTECKTCNKLMQEISVLKEKFIRKPFSTILEESYPMKSCSPDRTVYFNHDLKTGDMDLTLCPSNIKIPEKVAGAIEISEEFQSENCNKGLRVDDKLIEDSTEIMNRPENNSEDSFVNDHLLSKTVDNHTENLNETSSLAALEKYAVKCNTSSQTIIQEESEIKELRSKLQTQALILEKKQNEISNLLNEIQIYKDDGCREFKNGIEHIISKLVLFEVDLGSILDKKEKSLRKVEENFVAVKKIFTESLLSDPNLLNVIISLKNKIEILSNNIVLLDKQLQNKINDEDQKLLKLENTIGILSVEYNRLTKDPSKKNEHVEADEKLDISTMSKSLNIMERKIAEFMLEIDQKGQKVKGKIENDLKRINDLESKIPLLRQNYCNIQSENSCVCKQARNATGDATALQNSEGTLDNPDSSKLMAMKANESKSDVNYEMVPSEQFFNISGLDSREMVEKSEKHSVELWKQKESDFLREISHLQTKIRDQEKIERELTITNQELEINKQKQIENILGRVDIIFIEINKLENKLTHVLECKQHTVQKLEKQVELIISQLKKSDTEKESGATMVKSIVQENKQNLGSVSASKVRHHTLNEFSSNNSSVLCMSVYCETPEKVFDNSEFAQDLSTSISEDSQSETFVQQNLFEKSVFPSDLVSKEQLIMDDPLGNSNLHVMTDNEDSDSSQFGTPLASHSEIQERLSDHKMDEKVKLKLEFHQLQLDNALLTKDVSEYTNQMDKFKHDNLLLESKLNKLQSENEECKTYIEKYNNMLHSFTSLQIKHENLECEMKSLQKQTCSELARSLEDLKKEYNEYKDKNMEICKTLEREVQMLKNKCEDQSLMLLNTESTIKDLIYDTKHLFQIEFNSSLEENLDEVLCYLKTFFQFASESALIKSELNNKCSEYNELNANLENNIDNLKQKYEKLLSEYEVMNSKNCDYDKNKLQLREQIGKIFQFLNVPGDTDLLEITCGEEIECLKKLNEHVRQLFEENCTLNHNSKINKTELDTLRNMLNCGDCSSSDIFEVWSVIKKKVKLILDCSSEKSIYSNRELEEKIKTLESNLIDADGFKRKLAVELHGMEPQKSVYDLMNMPPKDLYETFMNSIIEKEKILIGDIQNDCEAKITSLKEKLSQLVEENKRRQNWVQQLETENEKLSEECRQLKLECEEINNSVFPNRKESGGVSKDSNEIKLETSNGDCPKCKEIEKSQICEMCIEKEHLNSKLLLDLEEKQLEIKNLEISNIEKSNIIQELEAALSEKQKNIIHLLTTVDGKQDSINEHSKTIDELKATISLLEKSLFEMRNFNDELKTEINEKLNLIKNLEKQSEELEKFTIRIRDIFK</sequence>
<protein>
    <submittedName>
        <fullName evidence="3">Uncharacterized protein</fullName>
    </submittedName>
</protein>
<dbReference type="PANTHER" id="PTHR23159:SF31">
    <property type="entry name" value="CENTROSOME-ASSOCIATED PROTEIN CEP250 ISOFORM X1"/>
    <property type="match status" value="1"/>
</dbReference>
<organism evidence="3 4">
    <name type="scientific">Rhodnius prolixus</name>
    <name type="common">Triatomid bug</name>
    <dbReference type="NCBI Taxonomy" id="13249"/>
    <lineage>
        <taxon>Eukaryota</taxon>
        <taxon>Metazoa</taxon>
        <taxon>Ecdysozoa</taxon>
        <taxon>Arthropoda</taxon>
        <taxon>Hexapoda</taxon>
        <taxon>Insecta</taxon>
        <taxon>Pterygota</taxon>
        <taxon>Neoptera</taxon>
        <taxon>Paraneoptera</taxon>
        <taxon>Hemiptera</taxon>
        <taxon>Heteroptera</taxon>
        <taxon>Panheteroptera</taxon>
        <taxon>Cimicomorpha</taxon>
        <taxon>Reduviidae</taxon>
        <taxon>Triatominae</taxon>
        <taxon>Rhodnius</taxon>
    </lineage>
</organism>
<feature type="coiled-coil region" evidence="1">
    <location>
        <begin position="1225"/>
        <end position="1330"/>
    </location>
</feature>
<keyword evidence="1" id="KW-0175">Coiled coil</keyword>
<dbReference type="VEuPathDB" id="VectorBase:RPRC012375"/>
<feature type="coiled-coil region" evidence="1">
    <location>
        <begin position="655"/>
        <end position="689"/>
    </location>
</feature>
<feature type="compositionally biased region" description="Polar residues" evidence="2">
    <location>
        <begin position="78"/>
        <end position="88"/>
    </location>
</feature>
<dbReference type="EnsemblMetazoa" id="RPRC012375-RA">
    <property type="protein sequence ID" value="RPRC012375-PA"/>
    <property type="gene ID" value="RPRC012375"/>
</dbReference>
<evidence type="ECO:0000256" key="2">
    <source>
        <dbReference type="SAM" id="MobiDB-lite"/>
    </source>
</evidence>
<proteinExistence type="predicted"/>
<dbReference type="PANTHER" id="PTHR23159">
    <property type="entry name" value="CENTROSOMAL PROTEIN 2"/>
    <property type="match status" value="1"/>
</dbReference>
<dbReference type="HOGENOM" id="CLU_237425_0_0_1"/>
<evidence type="ECO:0000313" key="3">
    <source>
        <dbReference type="EnsemblMetazoa" id="RPRC012375-PA"/>
    </source>
</evidence>
<evidence type="ECO:0000313" key="4">
    <source>
        <dbReference type="Proteomes" id="UP000015103"/>
    </source>
</evidence>
<dbReference type="InParanoid" id="T1I7V3"/>
<feature type="coiled-coil region" evidence="1">
    <location>
        <begin position="1708"/>
        <end position="1822"/>
    </location>
</feature>
<feature type="coiled-coil region" evidence="1">
    <location>
        <begin position="751"/>
        <end position="789"/>
    </location>
</feature>
<keyword evidence="4" id="KW-1185">Reference proteome</keyword>
<feature type="region of interest" description="Disordered" evidence="2">
    <location>
        <begin position="1158"/>
        <end position="1187"/>
    </location>
</feature>